<name>A0A3D3R2H9_9PLAN</name>
<evidence type="ECO:0000313" key="1">
    <source>
        <dbReference type="EMBL" id="HCO21810.1"/>
    </source>
</evidence>
<dbReference type="GeneID" id="98645928"/>
<keyword evidence="1" id="KW-0378">Hydrolase</keyword>
<dbReference type="Proteomes" id="UP000322887">
    <property type="component" value="Chromosome"/>
</dbReference>
<keyword evidence="4" id="KW-1185">Reference proteome</keyword>
<dbReference type="InterPro" id="IPR036514">
    <property type="entry name" value="SGNH_hydro_sf"/>
</dbReference>
<gene>
    <name evidence="1" type="ORF">DIT97_01595</name>
    <name evidence="2" type="ORF">GmarT_12860</name>
</gene>
<dbReference type="EMBL" id="DQAY01000011">
    <property type="protein sequence ID" value="HCO21810.1"/>
    <property type="molecule type" value="Genomic_DNA"/>
</dbReference>
<accession>A0A517X7P3</accession>
<evidence type="ECO:0000313" key="2">
    <source>
        <dbReference type="EMBL" id="QEG15446.1"/>
    </source>
</evidence>
<dbReference type="Proteomes" id="UP000263642">
    <property type="component" value="Unassembled WGS sequence"/>
</dbReference>
<dbReference type="SUPFAM" id="SSF52266">
    <property type="entry name" value="SGNH hydrolase"/>
    <property type="match status" value="1"/>
</dbReference>
<reference evidence="1 3" key="1">
    <citation type="journal article" date="2018" name="Nat. Biotechnol.">
        <title>A standardized bacterial taxonomy based on genome phylogeny substantially revises the tree of life.</title>
        <authorList>
            <person name="Parks D.H."/>
            <person name="Chuvochina M."/>
            <person name="Waite D.W."/>
            <person name="Rinke C."/>
            <person name="Skarshewski A."/>
            <person name="Chaumeil P.A."/>
            <person name="Hugenholtz P."/>
        </authorList>
    </citation>
    <scope>NUCLEOTIDE SEQUENCE [LARGE SCALE GENOMIC DNA]</scope>
    <source>
        <strain evidence="1">UBA9375</strain>
    </source>
</reference>
<evidence type="ECO:0000313" key="4">
    <source>
        <dbReference type="Proteomes" id="UP000322887"/>
    </source>
</evidence>
<sequence length="408" mass="46707">MKIIRSPLRWLKHITLALITLILLAVGSEVALRVAEYRDQDSVRSYDSEGFLIPSDVSYHRIRPLQDVSRKHPDTGETIQFSINSLGLRGAEPAIPKPAGVFRILCLGGETVLAPEMSDEDTFCSRLESLLQKQTELKVEVINAGVPDACPLMSYLHLRHSLLGLQPDLILFHFDMSDVADDHALRRYTQISDAGVPLCSMHPLFEKMHEPERLESHFFVYRYTLRWLGDYWVENQPAGLDRDIDTPQGKYLWLEDHPPDWSVYVRQTLEPIQNIQQIAQGTYSRFIMASYPKPWQVSETAMGGEQARAQLGVRAGVTYGSRFPFELLETYSRQINLSFCDTSRTFQSIQDPDRYYLQNVSQFSREGHALYARELALYILKEVPGIWSREVPSQLEPPADRQALVPLR</sequence>
<evidence type="ECO:0000313" key="3">
    <source>
        <dbReference type="Proteomes" id="UP000263642"/>
    </source>
</evidence>
<accession>A0A3D3R2H9</accession>
<dbReference type="Gene3D" id="3.40.50.1110">
    <property type="entry name" value="SGNH hydrolase"/>
    <property type="match status" value="1"/>
</dbReference>
<dbReference type="GO" id="GO:0016788">
    <property type="term" value="F:hydrolase activity, acting on ester bonds"/>
    <property type="evidence" value="ECO:0007669"/>
    <property type="project" value="UniProtKB-ARBA"/>
</dbReference>
<dbReference type="AlphaFoldDB" id="A0A3D3R2H9"/>
<dbReference type="RefSeq" id="WP_002649509.1">
    <property type="nucleotide sequence ID" value="NZ_CAXAST010000003.1"/>
</dbReference>
<protein>
    <submittedName>
        <fullName evidence="1">SGNH/GDSL hydrolase family protein</fullName>
    </submittedName>
</protein>
<reference evidence="2 4" key="2">
    <citation type="submission" date="2019-08" db="EMBL/GenBank/DDBJ databases">
        <title>Deep-cultivation of Planctomycetes and their phenomic and genomic characterization uncovers novel biology.</title>
        <authorList>
            <person name="Wiegand S."/>
            <person name="Jogler M."/>
            <person name="Boedeker C."/>
            <person name="Pinto D."/>
            <person name="Vollmers J."/>
            <person name="Rivas-Marin E."/>
            <person name="Kohn T."/>
            <person name="Peeters S.H."/>
            <person name="Heuer A."/>
            <person name="Rast P."/>
            <person name="Oberbeckmann S."/>
            <person name="Bunk B."/>
            <person name="Jeske O."/>
            <person name="Meyerdierks A."/>
            <person name="Storesund J.E."/>
            <person name="Kallscheuer N."/>
            <person name="Luecker S."/>
            <person name="Lage O.M."/>
            <person name="Pohl T."/>
            <person name="Merkel B.J."/>
            <person name="Hornburger P."/>
            <person name="Mueller R.-W."/>
            <person name="Bruemmer F."/>
            <person name="Labrenz M."/>
            <person name="Spormann A.M."/>
            <person name="Op den Camp H."/>
            <person name="Overmann J."/>
            <person name="Amann R."/>
            <person name="Jetten M.S.M."/>
            <person name="Mascher T."/>
            <person name="Medema M.H."/>
            <person name="Devos D.P."/>
            <person name="Kaster A.-K."/>
            <person name="Ovreas L."/>
            <person name="Rohde M."/>
            <person name="Galperin M.Y."/>
            <person name="Jogler C."/>
        </authorList>
    </citation>
    <scope>NUCLEOTIDE SEQUENCE [LARGE SCALE GENOMIC DNA]</scope>
    <source>
        <strain evidence="2 4">DSM 8797</strain>
    </source>
</reference>
<dbReference type="EMBL" id="CP042910">
    <property type="protein sequence ID" value="QEG15446.1"/>
    <property type="molecule type" value="Genomic_DNA"/>
</dbReference>
<proteinExistence type="predicted"/>
<organism evidence="1 3">
    <name type="scientific">Gimesia maris</name>
    <dbReference type="NCBI Taxonomy" id="122"/>
    <lineage>
        <taxon>Bacteria</taxon>
        <taxon>Pseudomonadati</taxon>
        <taxon>Planctomycetota</taxon>
        <taxon>Planctomycetia</taxon>
        <taxon>Planctomycetales</taxon>
        <taxon>Planctomycetaceae</taxon>
        <taxon>Gimesia</taxon>
    </lineage>
</organism>